<evidence type="ECO:0000256" key="1">
    <source>
        <dbReference type="SAM" id="MobiDB-lite"/>
    </source>
</evidence>
<evidence type="ECO:0000313" key="2">
    <source>
        <dbReference type="EMBL" id="KAH0460135.1"/>
    </source>
</evidence>
<dbReference type="EMBL" id="JAGFBR010000010">
    <property type="protein sequence ID" value="KAH0460135.1"/>
    <property type="molecule type" value="Genomic_DNA"/>
</dbReference>
<protein>
    <submittedName>
        <fullName evidence="2">Uncharacterized protein</fullName>
    </submittedName>
</protein>
<name>A0AAV7GVN5_DENCH</name>
<evidence type="ECO:0000313" key="3">
    <source>
        <dbReference type="Proteomes" id="UP000775213"/>
    </source>
</evidence>
<sequence length="115" mass="12279">MPAEARLLAGKGHVRLIILFFDFGLGKGMSGGWLGGGGGWEEAGGGAGGRRWSRRPAVEQAAGGWGRGRGGGLMWGRMGRWWPAAWSPRMPPVLDKEEELGLTLIPLQTSQRILG</sequence>
<accession>A0AAV7GVN5</accession>
<keyword evidence="3" id="KW-1185">Reference proteome</keyword>
<proteinExistence type="predicted"/>
<reference evidence="2 3" key="1">
    <citation type="journal article" date="2021" name="Hortic Res">
        <title>Chromosome-scale assembly of the Dendrobium chrysotoxum genome enhances the understanding of orchid evolution.</title>
        <authorList>
            <person name="Zhang Y."/>
            <person name="Zhang G.Q."/>
            <person name="Zhang D."/>
            <person name="Liu X.D."/>
            <person name="Xu X.Y."/>
            <person name="Sun W.H."/>
            <person name="Yu X."/>
            <person name="Zhu X."/>
            <person name="Wang Z.W."/>
            <person name="Zhao X."/>
            <person name="Zhong W.Y."/>
            <person name="Chen H."/>
            <person name="Yin W.L."/>
            <person name="Huang T."/>
            <person name="Niu S.C."/>
            <person name="Liu Z.J."/>
        </authorList>
    </citation>
    <scope>NUCLEOTIDE SEQUENCE [LARGE SCALE GENOMIC DNA]</scope>
    <source>
        <strain evidence="2">Lindl</strain>
    </source>
</reference>
<dbReference type="Proteomes" id="UP000775213">
    <property type="component" value="Unassembled WGS sequence"/>
</dbReference>
<feature type="region of interest" description="Disordered" evidence="1">
    <location>
        <begin position="44"/>
        <end position="65"/>
    </location>
</feature>
<comment type="caution">
    <text evidence="2">The sequence shown here is derived from an EMBL/GenBank/DDBJ whole genome shotgun (WGS) entry which is preliminary data.</text>
</comment>
<dbReference type="AlphaFoldDB" id="A0AAV7GVN5"/>
<organism evidence="2 3">
    <name type="scientific">Dendrobium chrysotoxum</name>
    <name type="common">Orchid</name>
    <dbReference type="NCBI Taxonomy" id="161865"/>
    <lineage>
        <taxon>Eukaryota</taxon>
        <taxon>Viridiplantae</taxon>
        <taxon>Streptophyta</taxon>
        <taxon>Embryophyta</taxon>
        <taxon>Tracheophyta</taxon>
        <taxon>Spermatophyta</taxon>
        <taxon>Magnoliopsida</taxon>
        <taxon>Liliopsida</taxon>
        <taxon>Asparagales</taxon>
        <taxon>Orchidaceae</taxon>
        <taxon>Epidendroideae</taxon>
        <taxon>Malaxideae</taxon>
        <taxon>Dendrobiinae</taxon>
        <taxon>Dendrobium</taxon>
    </lineage>
</organism>
<gene>
    <name evidence="2" type="ORF">IEQ34_010798</name>
</gene>